<dbReference type="Gene3D" id="1.25.40.10">
    <property type="entry name" value="Tetratricopeptide repeat domain"/>
    <property type="match status" value="2"/>
</dbReference>
<evidence type="ECO:0000256" key="3">
    <source>
        <dbReference type="PROSITE-ProRule" id="PRU00339"/>
    </source>
</evidence>
<feature type="coiled-coil region" evidence="4">
    <location>
        <begin position="386"/>
        <end position="470"/>
    </location>
</feature>
<sequence>MLRRIILPLLCLMLLLPACKEEPKIPAELKAINEAIESDKPGIYYMLQDYKPKVQRQPEAVRMYYDFLTIKYEDQISFRHPSDSLIKGIVHYYEEKNERRMLPEVYYLAGRVYASFGDALRGLDYYQQALDASAAQGNEKLMQRIYFQMGHIFLHQDVYDEALNAQRKALGHKHLAVDSVSEVFILKDLGATYAAQGKTDSAFLYYQEALRKAETACNASVRFYVKEDMAALHLRLGEYDKAWHLLDAPPADMDASVQATLYRLKAQLFHRTGQPDSALYYCRLLTREGSSVYDWQAASLEMAGIFTGQGRFQDAVNQYRQYVIYTDSVQKLIRTAAISKAQSTYNYRLRERENNQLKLKNAEQHTLILVYLLAGVLIVGGGTIYLLYLRTSRQKQNERIKELERQQEEQYTRSRAYIEQNNAIIRQLETRLASTSADNTQMRERLQTQQEQLRQRNIRAEAEMRQQELALHTFRQSDIYIRFHQAADFSELSETDWQELQRTIDETFNRFTARLYALSPLSERELRICLLVKAEIQPTGIAQLTGRVKSTITSARKNLFEKLCGKKGSAEDFDRFIRAF</sequence>
<dbReference type="SUPFAM" id="SSF46894">
    <property type="entry name" value="C-terminal effector domain of the bipartite response regulators"/>
    <property type="match status" value="1"/>
</dbReference>
<keyword evidence="4" id="KW-0175">Coiled coil</keyword>
<keyword evidence="5" id="KW-0812">Transmembrane</keyword>
<dbReference type="SUPFAM" id="SSF48452">
    <property type="entry name" value="TPR-like"/>
    <property type="match status" value="1"/>
</dbReference>
<evidence type="ECO:0000313" key="8">
    <source>
        <dbReference type="Proteomes" id="UP000620874"/>
    </source>
</evidence>
<dbReference type="InterPro" id="IPR016032">
    <property type="entry name" value="Sig_transdc_resp-reg_C-effctor"/>
</dbReference>
<evidence type="ECO:0000256" key="1">
    <source>
        <dbReference type="ARBA" id="ARBA00022737"/>
    </source>
</evidence>
<keyword evidence="2 3" id="KW-0802">TPR repeat</keyword>
<keyword evidence="5" id="KW-1133">Transmembrane helix</keyword>
<dbReference type="PANTHER" id="PTHR45641:SF19">
    <property type="entry name" value="NEPHROCYSTIN-3"/>
    <property type="match status" value="1"/>
</dbReference>
<dbReference type="EMBL" id="JACSPP010000011">
    <property type="protein sequence ID" value="MBD8039888.1"/>
    <property type="molecule type" value="Genomic_DNA"/>
</dbReference>
<keyword evidence="8" id="KW-1185">Reference proteome</keyword>
<dbReference type="InterPro" id="IPR019734">
    <property type="entry name" value="TPR_rpt"/>
</dbReference>
<keyword evidence="1" id="KW-0677">Repeat</keyword>
<dbReference type="PANTHER" id="PTHR45641">
    <property type="entry name" value="TETRATRICOPEPTIDE REPEAT PROTEIN (AFU_ORTHOLOGUE AFUA_6G03870)"/>
    <property type="match status" value="1"/>
</dbReference>
<feature type="transmembrane region" description="Helical" evidence="5">
    <location>
        <begin position="368"/>
        <end position="389"/>
    </location>
</feature>
<keyword evidence="6" id="KW-0732">Signal</keyword>
<dbReference type="Pfam" id="PF13424">
    <property type="entry name" value="TPR_12"/>
    <property type="match status" value="1"/>
</dbReference>
<evidence type="ECO:0000256" key="4">
    <source>
        <dbReference type="SAM" id="Coils"/>
    </source>
</evidence>
<feature type="repeat" description="TPR" evidence="3">
    <location>
        <begin position="103"/>
        <end position="136"/>
    </location>
</feature>
<dbReference type="Proteomes" id="UP000620874">
    <property type="component" value="Unassembled WGS sequence"/>
</dbReference>
<keyword evidence="5" id="KW-0472">Membrane</keyword>
<evidence type="ECO:0000256" key="2">
    <source>
        <dbReference type="ARBA" id="ARBA00022803"/>
    </source>
</evidence>
<evidence type="ECO:0000256" key="5">
    <source>
        <dbReference type="SAM" id="Phobius"/>
    </source>
</evidence>
<comment type="caution">
    <text evidence="7">The sequence shown here is derived from an EMBL/GenBank/DDBJ whole genome shotgun (WGS) entry which is preliminary data.</text>
</comment>
<gene>
    <name evidence="7" type="ORF">H9625_05390</name>
</gene>
<reference evidence="7 8" key="1">
    <citation type="submission" date="2020-08" db="EMBL/GenBank/DDBJ databases">
        <title>A Genomic Blueprint of the Chicken Gut Microbiome.</title>
        <authorList>
            <person name="Gilroy R."/>
            <person name="Ravi A."/>
            <person name="Getino M."/>
            <person name="Pursley I."/>
            <person name="Horton D.L."/>
            <person name="Alikhan N.-F."/>
            <person name="Baker D."/>
            <person name="Gharbi K."/>
            <person name="Hall N."/>
            <person name="Watson M."/>
            <person name="Adriaenssens E.M."/>
            <person name="Foster-Nyarko E."/>
            <person name="Jarju S."/>
            <person name="Secka A."/>
            <person name="Antonio M."/>
            <person name="Oren A."/>
            <person name="Chaudhuri R."/>
            <person name="La Ragione R.M."/>
            <person name="Hildebrand F."/>
            <person name="Pallen M.J."/>
        </authorList>
    </citation>
    <scope>NUCLEOTIDE SEQUENCE [LARGE SCALE GENOMIC DNA]</scope>
    <source>
        <strain evidence="7 8">Sa1CVN1</strain>
    </source>
</reference>
<feature type="chain" id="PRO_5045557957" evidence="6">
    <location>
        <begin position="21"/>
        <end position="580"/>
    </location>
</feature>
<evidence type="ECO:0000256" key="6">
    <source>
        <dbReference type="SAM" id="SignalP"/>
    </source>
</evidence>
<organism evidence="7 8">
    <name type="scientific">Phocaeicola intestinalis</name>
    <dbReference type="NCBI Taxonomy" id="2762212"/>
    <lineage>
        <taxon>Bacteria</taxon>
        <taxon>Pseudomonadati</taxon>
        <taxon>Bacteroidota</taxon>
        <taxon>Bacteroidia</taxon>
        <taxon>Bacteroidales</taxon>
        <taxon>Bacteroidaceae</taxon>
        <taxon>Phocaeicola</taxon>
    </lineage>
</organism>
<dbReference type="PROSITE" id="PS50005">
    <property type="entry name" value="TPR"/>
    <property type="match status" value="1"/>
</dbReference>
<dbReference type="RefSeq" id="WP_191763318.1">
    <property type="nucleotide sequence ID" value="NZ_JACSPP010000011.1"/>
</dbReference>
<evidence type="ECO:0000313" key="7">
    <source>
        <dbReference type="EMBL" id="MBD8039888.1"/>
    </source>
</evidence>
<dbReference type="SMART" id="SM00028">
    <property type="entry name" value="TPR"/>
    <property type="match status" value="4"/>
</dbReference>
<feature type="signal peptide" evidence="6">
    <location>
        <begin position="1"/>
        <end position="20"/>
    </location>
</feature>
<dbReference type="InterPro" id="IPR011990">
    <property type="entry name" value="TPR-like_helical_dom_sf"/>
</dbReference>
<proteinExistence type="predicted"/>
<name>A0ABR8Y6Q2_9BACT</name>
<protein>
    <submittedName>
        <fullName evidence="7">Tetratricopeptide repeat protein</fullName>
    </submittedName>
</protein>
<accession>A0ABR8Y6Q2</accession>